<accession>A0A0F9SYN3</accession>
<evidence type="ECO:0000256" key="1">
    <source>
        <dbReference type="SAM" id="MobiDB-lite"/>
    </source>
</evidence>
<dbReference type="EMBL" id="LAZR01000370">
    <property type="protein sequence ID" value="KKN72059.1"/>
    <property type="molecule type" value="Genomic_DNA"/>
</dbReference>
<evidence type="ECO:0000313" key="3">
    <source>
        <dbReference type="EMBL" id="KKN72059.1"/>
    </source>
</evidence>
<dbReference type="AlphaFoldDB" id="A0A0F9SYN3"/>
<keyword evidence="2" id="KW-1133">Transmembrane helix</keyword>
<comment type="caution">
    <text evidence="3">The sequence shown here is derived from an EMBL/GenBank/DDBJ whole genome shotgun (WGS) entry which is preliminary data.</text>
</comment>
<reference evidence="3" key="1">
    <citation type="journal article" date="2015" name="Nature">
        <title>Complex archaea that bridge the gap between prokaryotes and eukaryotes.</title>
        <authorList>
            <person name="Spang A."/>
            <person name="Saw J.H."/>
            <person name="Jorgensen S.L."/>
            <person name="Zaremba-Niedzwiedzka K."/>
            <person name="Martijn J."/>
            <person name="Lind A.E."/>
            <person name="van Eijk R."/>
            <person name="Schleper C."/>
            <person name="Guy L."/>
            <person name="Ettema T.J."/>
        </authorList>
    </citation>
    <scope>NUCLEOTIDE SEQUENCE</scope>
</reference>
<keyword evidence="2" id="KW-0472">Membrane</keyword>
<protein>
    <submittedName>
        <fullName evidence="3">Uncharacterized protein</fullName>
    </submittedName>
</protein>
<gene>
    <name evidence="3" type="ORF">LCGC14_0414540</name>
</gene>
<proteinExistence type="predicted"/>
<keyword evidence="2" id="KW-0812">Transmembrane</keyword>
<feature type="transmembrane region" description="Helical" evidence="2">
    <location>
        <begin position="62"/>
        <end position="81"/>
    </location>
</feature>
<feature type="region of interest" description="Disordered" evidence="1">
    <location>
        <begin position="1"/>
        <end position="28"/>
    </location>
</feature>
<sequence>MDEKKEDATGPRKDRDATRVLPEDKPPGVSLVDPTVGRMVHYYPTNADLLQFTNDAQRAGRMIYGIVLGVTPLAAIIVATFPGDRVSLRVMLDAPTVPAHILRVMHSEKPCIGRWSWPPQVQLRKSTVAA</sequence>
<name>A0A0F9SYN3_9ZZZZ</name>
<feature type="compositionally biased region" description="Basic and acidic residues" evidence="1">
    <location>
        <begin position="1"/>
        <end position="26"/>
    </location>
</feature>
<organism evidence="3">
    <name type="scientific">marine sediment metagenome</name>
    <dbReference type="NCBI Taxonomy" id="412755"/>
    <lineage>
        <taxon>unclassified sequences</taxon>
        <taxon>metagenomes</taxon>
        <taxon>ecological metagenomes</taxon>
    </lineage>
</organism>
<evidence type="ECO:0000256" key="2">
    <source>
        <dbReference type="SAM" id="Phobius"/>
    </source>
</evidence>